<proteinExistence type="predicted"/>
<comment type="caution">
    <text evidence="1">The sequence shown here is derived from an EMBL/GenBank/DDBJ whole genome shotgun (WGS) entry which is preliminary data.</text>
</comment>
<sequence length="367" mass="39607">MTTSRISLTGPDSHTLVREPGVGIVIIGPALPGSRRPDLVVSATDTIDWSVFDPFTVPAGYPWPRVFRYEGDDKGFLTWATRRPIETFTWQPHAALTADASAAQLSRLSVILRDGPLNLVLPADSHYFSAAGDLSLLTVTAPGDCPPLGFFPDTQPTGPPVVLPALPGLVDARSVDVAVPPLRQPFDCASLLQFPGLTRVALSGSLTNLPALASLRHLEVLEFRYCPDLADLPPLDTWTLSHLLLFNTDETTGKRLRAAAGVPSMSISQLRKPSWFRTEYGLPFSAWTPRKAKAATKAYRTAASAIGKATTSADAEEAVRAFVRAINALPDVETTEREDAGEAVALLTTGTPYAQAAETWFDDERDF</sequence>
<keyword evidence="2" id="KW-1185">Reference proteome</keyword>
<organism evidence="1 2">
    <name type="scientific">Winogradskya humida</name>
    <dbReference type="NCBI Taxonomy" id="113566"/>
    <lineage>
        <taxon>Bacteria</taxon>
        <taxon>Bacillati</taxon>
        <taxon>Actinomycetota</taxon>
        <taxon>Actinomycetes</taxon>
        <taxon>Micromonosporales</taxon>
        <taxon>Micromonosporaceae</taxon>
        <taxon>Winogradskya</taxon>
    </lineage>
</organism>
<evidence type="ECO:0008006" key="3">
    <source>
        <dbReference type="Google" id="ProtNLM"/>
    </source>
</evidence>
<gene>
    <name evidence="1" type="ORF">Ahu01nite_013450</name>
</gene>
<dbReference type="Proteomes" id="UP000603200">
    <property type="component" value="Unassembled WGS sequence"/>
</dbReference>
<evidence type="ECO:0000313" key="2">
    <source>
        <dbReference type="Proteomes" id="UP000603200"/>
    </source>
</evidence>
<reference evidence="1 2" key="1">
    <citation type="submission" date="2021-01" db="EMBL/GenBank/DDBJ databases">
        <title>Whole genome shotgun sequence of Actinoplanes humidus NBRC 14915.</title>
        <authorList>
            <person name="Komaki H."/>
            <person name="Tamura T."/>
        </authorList>
    </citation>
    <scope>NUCLEOTIDE SEQUENCE [LARGE SCALE GENOMIC DNA]</scope>
    <source>
        <strain evidence="1 2">NBRC 14915</strain>
    </source>
</reference>
<evidence type="ECO:0000313" key="1">
    <source>
        <dbReference type="EMBL" id="GIE18243.1"/>
    </source>
</evidence>
<accession>A0ABQ3ZI33</accession>
<protein>
    <recommendedName>
        <fullName evidence="3">Leucine rich repeat (LRR) protein</fullName>
    </recommendedName>
</protein>
<dbReference type="RefSeq" id="WP_203835519.1">
    <property type="nucleotide sequence ID" value="NZ_BAAATV010000004.1"/>
</dbReference>
<dbReference type="EMBL" id="BOMN01000017">
    <property type="protein sequence ID" value="GIE18243.1"/>
    <property type="molecule type" value="Genomic_DNA"/>
</dbReference>
<name>A0ABQ3ZI33_9ACTN</name>